<dbReference type="GO" id="GO:0006357">
    <property type="term" value="P:regulation of transcription by RNA polymerase II"/>
    <property type="evidence" value="ECO:0007669"/>
    <property type="project" value="TreeGrafter"/>
</dbReference>
<reference evidence="15" key="2">
    <citation type="submission" date="2022-04" db="UniProtKB">
        <authorList>
            <consortium name="RefSeq"/>
        </authorList>
    </citation>
    <scope>IDENTIFICATION</scope>
    <source>
        <strain evidence="15">Punador</strain>
    </source>
</reference>
<keyword evidence="7 10" id="KW-0010">Activator</keyword>
<dbReference type="GO" id="GO:0000124">
    <property type="term" value="C:SAGA complex"/>
    <property type="evidence" value="ECO:0007669"/>
    <property type="project" value="UniProtKB-UniRule"/>
</dbReference>
<comment type="subunit">
    <text evidence="10">Component of some SAGA transcription coactivator-HAT complexes. Within the SAGA complex, participates to a subcomplex of SAGA called the DUB module (deubiquitination module).</text>
</comment>
<dbReference type="Proteomes" id="UP001652620">
    <property type="component" value="Chromosome 5"/>
</dbReference>
<keyword evidence="5 10" id="KW-0156">Chromatin regulator</keyword>
<feature type="zinc finger region" description="SGF11-type" evidence="10">
    <location>
        <begin position="125"/>
        <end position="146"/>
    </location>
</feature>
<evidence type="ECO:0000256" key="1">
    <source>
        <dbReference type="ARBA" id="ARBA00004123"/>
    </source>
</evidence>
<comment type="similarity">
    <text evidence="10 11">Belongs to the SGF11 family.</text>
</comment>
<keyword evidence="14" id="KW-1185">Reference proteome</keyword>
<reference evidence="13" key="1">
    <citation type="journal article" date="2014" name="BMC Genomics">
        <title>Characterizing the developmental transcriptome of the oriental fruit fly, Bactrocera dorsalis (Diptera: Tephritidae) through comparative genomic analysis with Drosophila melanogaster utilizing modENCODE datasets.</title>
        <authorList>
            <person name="Geib S.M."/>
            <person name="Calla B."/>
            <person name="Hall B."/>
            <person name="Hou S."/>
            <person name="Manoukis N.C."/>
        </authorList>
    </citation>
    <scope>NUCLEOTIDE SEQUENCE</scope>
    <source>
        <strain evidence="13">Punador</strain>
    </source>
</reference>
<evidence type="ECO:0000256" key="7">
    <source>
        <dbReference type="ARBA" id="ARBA00023159"/>
    </source>
</evidence>
<dbReference type="RefSeq" id="XP_011198191.1">
    <property type="nucleotide sequence ID" value="XM_011199889.3"/>
</dbReference>
<dbReference type="GO" id="GO:0071819">
    <property type="term" value="C:DUBm complex"/>
    <property type="evidence" value="ECO:0007669"/>
    <property type="project" value="UniProtKB-UniRule"/>
</dbReference>
<evidence type="ECO:0000256" key="12">
    <source>
        <dbReference type="SAM" id="MobiDB-lite"/>
    </source>
</evidence>
<evidence type="ECO:0000256" key="11">
    <source>
        <dbReference type="RuleBase" id="RU261113"/>
    </source>
</evidence>
<dbReference type="PANTHER" id="PTHR46367">
    <property type="entry name" value="ATAXIN-7-LIKE PROTEIN 3"/>
    <property type="match status" value="1"/>
</dbReference>
<comment type="subcellular location">
    <subcellularLocation>
        <location evidence="1 10 11">Nucleus</location>
    </subcellularLocation>
</comment>
<dbReference type="Pfam" id="PF08209">
    <property type="entry name" value="Sgf11"/>
    <property type="match status" value="1"/>
</dbReference>
<evidence type="ECO:0000256" key="4">
    <source>
        <dbReference type="ARBA" id="ARBA00022833"/>
    </source>
</evidence>
<proteinExistence type="inferred from homology"/>
<accession>A0A034V0B9</accession>
<protein>
    <recommendedName>
        <fullName evidence="10">SAGA-associated factor 11 homolog</fullName>
    </recommendedName>
</protein>
<evidence type="ECO:0000313" key="14">
    <source>
        <dbReference type="Proteomes" id="UP001652620"/>
    </source>
</evidence>
<keyword evidence="8 10" id="KW-0804">Transcription</keyword>
<comment type="domain">
    <text evidence="10">The long N-terminal helix forms part of the 'assembly lobe' of the SAGA deubiquitination module.</text>
</comment>
<keyword evidence="6 10" id="KW-0805">Transcription regulation</keyword>
<evidence type="ECO:0000256" key="3">
    <source>
        <dbReference type="ARBA" id="ARBA00022771"/>
    </source>
</evidence>
<dbReference type="FunFam" id="3.30.160.60:FF:000118">
    <property type="entry name" value="Ataxin-7-like protein 3"/>
    <property type="match status" value="1"/>
</dbReference>
<dbReference type="InterPro" id="IPR013246">
    <property type="entry name" value="SAGA_su_Sgf11"/>
</dbReference>
<dbReference type="PANTHER" id="PTHR46367:SF1">
    <property type="entry name" value="ATAXIN-7-LIKE PROTEIN 3"/>
    <property type="match status" value="1"/>
</dbReference>
<feature type="compositionally biased region" description="Low complexity" evidence="12">
    <location>
        <begin position="202"/>
        <end position="218"/>
    </location>
</feature>
<dbReference type="GO" id="GO:0008270">
    <property type="term" value="F:zinc ion binding"/>
    <property type="evidence" value="ECO:0007669"/>
    <property type="project" value="UniProtKB-UniRule"/>
</dbReference>
<evidence type="ECO:0000313" key="13">
    <source>
        <dbReference type="EMBL" id="JAC35592.1"/>
    </source>
</evidence>
<feature type="region of interest" description="Disordered" evidence="12">
    <location>
        <begin position="158"/>
        <end position="218"/>
    </location>
</feature>
<evidence type="ECO:0000256" key="10">
    <source>
        <dbReference type="HAMAP-Rule" id="MF_03047"/>
    </source>
</evidence>
<evidence type="ECO:0000313" key="15">
    <source>
        <dbReference type="RefSeq" id="XP_011198191.1"/>
    </source>
</evidence>
<dbReference type="EMBL" id="GAKP01023366">
    <property type="protein sequence ID" value="JAC35592.1"/>
    <property type="molecule type" value="Transcribed_RNA"/>
</dbReference>
<dbReference type="GO" id="GO:0003713">
    <property type="term" value="F:transcription coactivator activity"/>
    <property type="evidence" value="ECO:0007669"/>
    <property type="project" value="UniProtKB-UniRule"/>
</dbReference>
<dbReference type="KEGG" id="bdr:105222533"/>
<evidence type="ECO:0000256" key="6">
    <source>
        <dbReference type="ARBA" id="ARBA00023015"/>
    </source>
</evidence>
<comment type="domain">
    <text evidence="10">The C-terminal SGF11-type zinc-finger domain forms part of the 'catalytic lobe' of the SAGA deubiquitination module.</text>
</comment>
<keyword evidence="3 10" id="KW-0863">Zinc-finger</keyword>
<dbReference type="GO" id="GO:0006325">
    <property type="term" value="P:chromatin organization"/>
    <property type="evidence" value="ECO:0007669"/>
    <property type="project" value="UniProtKB-KW"/>
</dbReference>
<sequence>MASSSDSTLAAANIDAKNEKNSNITVSGKTSANNTKMTIATIQKAYHDILKDPTSLDEAAHYLYQSLLDDAVVGVFLEIHHLHRTGNLDALDGVPEEGTDASYRIVDMPNYDIFGISSVKKLMDCTCPNCDRPVSASRFAPHLEKCMGMGRNSSRIASRRLATKEGTSASSSSSSSYLQTTVGTDDEDDIDWSSEKRRKKTNQGNRNNGSKKNNGKSF</sequence>
<keyword evidence="9 10" id="KW-0539">Nucleus</keyword>
<evidence type="ECO:0000256" key="2">
    <source>
        <dbReference type="ARBA" id="ARBA00022723"/>
    </source>
</evidence>
<dbReference type="HAMAP" id="MF_03047">
    <property type="entry name" value="Sgf11"/>
    <property type="match status" value="1"/>
</dbReference>
<evidence type="ECO:0000256" key="8">
    <source>
        <dbReference type="ARBA" id="ARBA00023163"/>
    </source>
</evidence>
<evidence type="ECO:0000256" key="9">
    <source>
        <dbReference type="ARBA" id="ARBA00023242"/>
    </source>
</evidence>
<keyword evidence="2 10" id="KW-0479">Metal-binding</keyword>
<dbReference type="Gene3D" id="3.30.160.60">
    <property type="entry name" value="Classic Zinc Finger"/>
    <property type="match status" value="1"/>
</dbReference>
<dbReference type="InterPro" id="IPR051078">
    <property type="entry name" value="SGF11"/>
</dbReference>
<dbReference type="AlphaFoldDB" id="A0A034V0B9"/>
<dbReference type="OrthoDB" id="21557at2759"/>
<dbReference type="CTD" id="40035"/>
<evidence type="ECO:0000256" key="5">
    <source>
        <dbReference type="ARBA" id="ARBA00022853"/>
    </source>
</evidence>
<gene>
    <name evidence="13" type="primary">SGF11</name>
    <name evidence="15" type="synonym">LOC105222533</name>
    <name evidence="10" type="synonym">Sgf11</name>
</gene>
<dbReference type="GeneID" id="105222533"/>
<keyword evidence="4 10" id="KW-0862">Zinc</keyword>
<dbReference type="OMA" id="IHQEDPN"/>
<comment type="function">
    <text evidence="10 11">Component of the transcription regulatory histone acetylation (HAT) complex SAGA, a multiprotein complex that activates transcription by remodeling chromatin and mediating histone acetylation and deubiquitination. Within the SAGA complex, participates in a subcomplex that specifically deubiquitinates histone H2B. The SAGA complex is recruited to specific gene promoters by activators, where it is required for transcription.</text>
</comment>
<organism evidence="13">
    <name type="scientific">Bactrocera dorsalis</name>
    <name type="common">Oriental fruit fly</name>
    <name type="synonym">Dacus dorsalis</name>
    <dbReference type="NCBI Taxonomy" id="27457"/>
    <lineage>
        <taxon>Eukaryota</taxon>
        <taxon>Metazoa</taxon>
        <taxon>Ecdysozoa</taxon>
        <taxon>Arthropoda</taxon>
        <taxon>Hexapoda</taxon>
        <taxon>Insecta</taxon>
        <taxon>Pterygota</taxon>
        <taxon>Neoptera</taxon>
        <taxon>Endopterygota</taxon>
        <taxon>Diptera</taxon>
        <taxon>Brachycera</taxon>
        <taxon>Muscomorpha</taxon>
        <taxon>Tephritoidea</taxon>
        <taxon>Tephritidae</taxon>
        <taxon>Bactrocera</taxon>
        <taxon>Bactrocera</taxon>
    </lineage>
</organism>
<name>A0A034V0B9_BACDO</name>